<dbReference type="Pfam" id="PF00722">
    <property type="entry name" value="Glyco_hydro_16"/>
    <property type="match status" value="1"/>
</dbReference>
<dbReference type="InterPro" id="IPR000757">
    <property type="entry name" value="Beta-glucanase-like"/>
</dbReference>
<keyword evidence="3" id="KW-1185">Reference proteome</keyword>
<dbReference type="PROSITE" id="PS51762">
    <property type="entry name" value="GH16_2"/>
    <property type="match status" value="1"/>
</dbReference>
<protein>
    <submittedName>
        <fullName evidence="2">Glycoside hydrolase, family 16</fullName>
    </submittedName>
</protein>
<gene>
    <name evidence="2" type="ORF">QBC33DRAFT_448142</name>
</gene>
<dbReference type="GO" id="GO:0005975">
    <property type="term" value="P:carbohydrate metabolic process"/>
    <property type="evidence" value="ECO:0007669"/>
    <property type="project" value="InterPro"/>
</dbReference>
<evidence type="ECO:0000259" key="1">
    <source>
        <dbReference type="PROSITE" id="PS51762"/>
    </source>
</evidence>
<dbReference type="Proteomes" id="UP001244011">
    <property type="component" value="Unassembled WGS sequence"/>
</dbReference>
<dbReference type="InterPro" id="IPR013320">
    <property type="entry name" value="ConA-like_dom_sf"/>
</dbReference>
<comment type="caution">
    <text evidence="2">The sequence shown here is derived from an EMBL/GenBank/DDBJ whole genome shotgun (WGS) entry which is preliminary data.</text>
</comment>
<evidence type="ECO:0000313" key="2">
    <source>
        <dbReference type="EMBL" id="KAK1769213.1"/>
    </source>
</evidence>
<dbReference type="PANTHER" id="PTHR38121">
    <property type="entry name" value="GH16 DOMAIN-CONTAINING PROTEIN"/>
    <property type="match status" value="1"/>
</dbReference>
<dbReference type="PANTHER" id="PTHR38121:SF5">
    <property type="entry name" value="GH16 DOMAIN-CONTAINING PROTEIN"/>
    <property type="match status" value="1"/>
</dbReference>
<evidence type="ECO:0000313" key="3">
    <source>
        <dbReference type="Proteomes" id="UP001244011"/>
    </source>
</evidence>
<dbReference type="AlphaFoldDB" id="A0AAJ0FNE6"/>
<proteinExistence type="predicted"/>
<organism evidence="2 3">
    <name type="scientific">Phialemonium atrogriseum</name>
    <dbReference type="NCBI Taxonomy" id="1093897"/>
    <lineage>
        <taxon>Eukaryota</taxon>
        <taxon>Fungi</taxon>
        <taxon>Dikarya</taxon>
        <taxon>Ascomycota</taxon>
        <taxon>Pezizomycotina</taxon>
        <taxon>Sordariomycetes</taxon>
        <taxon>Sordariomycetidae</taxon>
        <taxon>Cephalothecales</taxon>
        <taxon>Cephalothecaceae</taxon>
        <taxon>Phialemonium</taxon>
    </lineage>
</organism>
<feature type="domain" description="GH16" evidence="1">
    <location>
        <begin position="79"/>
        <end position="309"/>
    </location>
</feature>
<sequence>MRSRITVTPVYGPPHALSSTITRPAFLSPASLPLLLLSLLPLLLLLLLLLPGRASADCECGYAAVVDGARHVFTDLIETDFGRMTGGGDVVARDTDWERQAFNLSAARARGPLGEMFAVGNVVADEGLRLGVGSRTVDEMVPVAEIDSSRMDLLWGTFRASMRLTGVPGTCAAFFWYFNDTQEIDMEFLSKDFNHSNGSFPVNLVLQSRDSLAAGYNARATGNFVQAQLGFDPTAAFHEYRIDFLPGRVSFHAGGRPLAHMVGAAVPDSPGHLILQHWSNGNALWSGGPPAEDAALVVQYVKAYFNSSAPQRQRDWAGRCGDAAAPGAVCDIPERTEGNTSAAGWFFSDGHNMTNNQTVYGKSEGSRSGVLLWWWLVLSVVLLFLE</sequence>
<keyword evidence="2" id="KW-0378">Hydrolase</keyword>
<dbReference type="Gene3D" id="2.60.120.200">
    <property type="match status" value="1"/>
</dbReference>
<dbReference type="GO" id="GO:0004553">
    <property type="term" value="F:hydrolase activity, hydrolyzing O-glycosyl compounds"/>
    <property type="evidence" value="ECO:0007669"/>
    <property type="project" value="InterPro"/>
</dbReference>
<dbReference type="EMBL" id="MU839003">
    <property type="protein sequence ID" value="KAK1769213.1"/>
    <property type="molecule type" value="Genomic_DNA"/>
</dbReference>
<dbReference type="SUPFAM" id="SSF49899">
    <property type="entry name" value="Concanavalin A-like lectins/glucanases"/>
    <property type="match status" value="1"/>
</dbReference>
<dbReference type="RefSeq" id="XP_060285426.1">
    <property type="nucleotide sequence ID" value="XM_060424458.1"/>
</dbReference>
<accession>A0AAJ0FNE6</accession>
<dbReference type="CDD" id="cd00413">
    <property type="entry name" value="Glyco_hydrolase_16"/>
    <property type="match status" value="1"/>
</dbReference>
<dbReference type="GeneID" id="85307645"/>
<reference evidence="2" key="1">
    <citation type="submission" date="2023-06" db="EMBL/GenBank/DDBJ databases">
        <title>Genome-scale phylogeny and comparative genomics of the fungal order Sordariales.</title>
        <authorList>
            <consortium name="Lawrence Berkeley National Laboratory"/>
            <person name="Hensen N."/>
            <person name="Bonometti L."/>
            <person name="Westerberg I."/>
            <person name="Brannstrom I.O."/>
            <person name="Guillou S."/>
            <person name="Cros-Aarteil S."/>
            <person name="Calhoun S."/>
            <person name="Haridas S."/>
            <person name="Kuo A."/>
            <person name="Mondo S."/>
            <person name="Pangilinan J."/>
            <person name="Riley R."/>
            <person name="Labutti K."/>
            <person name="Andreopoulos B."/>
            <person name="Lipzen A."/>
            <person name="Chen C."/>
            <person name="Yanf M."/>
            <person name="Daum C."/>
            <person name="Ng V."/>
            <person name="Clum A."/>
            <person name="Steindorff A."/>
            <person name="Ohm R."/>
            <person name="Martin F."/>
            <person name="Silar P."/>
            <person name="Natvig D."/>
            <person name="Lalanne C."/>
            <person name="Gautier V."/>
            <person name="Ament-Velasquez S.L."/>
            <person name="Kruys A."/>
            <person name="Hutchinson M.I."/>
            <person name="Powell A.J."/>
            <person name="Barry K."/>
            <person name="Miller A.N."/>
            <person name="Grigoriev I.V."/>
            <person name="Debuchy R."/>
            <person name="Gladieux P."/>
            <person name="Thoren M.H."/>
            <person name="Johannesson H."/>
        </authorList>
    </citation>
    <scope>NUCLEOTIDE SEQUENCE</scope>
    <source>
        <strain evidence="2">8032-3</strain>
    </source>
</reference>
<name>A0AAJ0FNE6_9PEZI</name>